<keyword evidence="1" id="KW-0812">Transmembrane</keyword>
<organism evidence="2 3">
    <name type="scientific">Kineosporia mesophila</name>
    <dbReference type="NCBI Taxonomy" id="566012"/>
    <lineage>
        <taxon>Bacteria</taxon>
        <taxon>Bacillati</taxon>
        <taxon>Actinomycetota</taxon>
        <taxon>Actinomycetes</taxon>
        <taxon>Kineosporiales</taxon>
        <taxon>Kineosporiaceae</taxon>
        <taxon>Kineosporia</taxon>
    </lineage>
</organism>
<sequence length="331" mass="35395">MDLDAFVAVHSADWNSLDRLTKRRRLTGAEVDEMVLLYQRAATHLSVVRSSSHDPALVARLSGTVGRARTRISGSNEPPAREFARMFTVSFPAAVYRSRWWSLGAAAGSALVSLALGWWVAVTPQVQASVGNEQQIQQLVQNDFESYYSENAASGFAVQVWTNNAWVAALCFVLGITGVGVVYVLAQNALNLGLIGGLMAANDRLDLFFGLILPHGLLELTCVFVAAGAGLKVFWAWVDPGPRSRGRAVGEEGRAMVTIAIGLVVVLLVSGVVEAFVTPSPLPTWGRITIGAVVWLVFLGYVWRYGRTAALAGETGDLAAELAGDVRPVAG</sequence>
<protein>
    <submittedName>
        <fullName evidence="2">Stage II sporulation protein M</fullName>
    </submittedName>
</protein>
<name>A0ABP6YUI3_9ACTN</name>
<feature type="transmembrane region" description="Helical" evidence="1">
    <location>
        <begin position="207"/>
        <end position="235"/>
    </location>
</feature>
<feature type="transmembrane region" description="Helical" evidence="1">
    <location>
        <begin position="100"/>
        <end position="121"/>
    </location>
</feature>
<proteinExistence type="predicted"/>
<evidence type="ECO:0000313" key="3">
    <source>
        <dbReference type="Proteomes" id="UP001501074"/>
    </source>
</evidence>
<gene>
    <name evidence="2" type="ORF">GCM10022223_02710</name>
</gene>
<dbReference type="Pfam" id="PF01944">
    <property type="entry name" value="SpoIIM"/>
    <property type="match status" value="1"/>
</dbReference>
<evidence type="ECO:0000256" key="1">
    <source>
        <dbReference type="SAM" id="Phobius"/>
    </source>
</evidence>
<feature type="transmembrane region" description="Helical" evidence="1">
    <location>
        <begin position="165"/>
        <end position="186"/>
    </location>
</feature>
<dbReference type="RefSeq" id="WP_231484908.1">
    <property type="nucleotide sequence ID" value="NZ_BAAAZO010000001.1"/>
</dbReference>
<keyword evidence="3" id="KW-1185">Reference proteome</keyword>
<keyword evidence="1" id="KW-1133">Transmembrane helix</keyword>
<dbReference type="PANTHER" id="PTHR35337:SF1">
    <property type="entry name" value="SLR1478 PROTEIN"/>
    <property type="match status" value="1"/>
</dbReference>
<accession>A0ABP6YUI3</accession>
<comment type="caution">
    <text evidence="2">The sequence shown here is derived from an EMBL/GenBank/DDBJ whole genome shotgun (WGS) entry which is preliminary data.</text>
</comment>
<feature type="transmembrane region" description="Helical" evidence="1">
    <location>
        <begin position="255"/>
        <end position="277"/>
    </location>
</feature>
<evidence type="ECO:0000313" key="2">
    <source>
        <dbReference type="EMBL" id="GAA3591608.1"/>
    </source>
</evidence>
<dbReference type="EMBL" id="BAAAZO010000001">
    <property type="protein sequence ID" value="GAA3591608.1"/>
    <property type="molecule type" value="Genomic_DNA"/>
</dbReference>
<dbReference type="InterPro" id="IPR002798">
    <property type="entry name" value="SpoIIM-like"/>
</dbReference>
<reference evidence="3" key="1">
    <citation type="journal article" date="2019" name="Int. J. Syst. Evol. Microbiol.">
        <title>The Global Catalogue of Microorganisms (GCM) 10K type strain sequencing project: providing services to taxonomists for standard genome sequencing and annotation.</title>
        <authorList>
            <consortium name="The Broad Institute Genomics Platform"/>
            <consortium name="The Broad Institute Genome Sequencing Center for Infectious Disease"/>
            <person name="Wu L."/>
            <person name="Ma J."/>
        </authorList>
    </citation>
    <scope>NUCLEOTIDE SEQUENCE [LARGE SCALE GENOMIC DNA]</scope>
    <source>
        <strain evidence="3">JCM 16902</strain>
    </source>
</reference>
<dbReference type="PANTHER" id="PTHR35337">
    <property type="entry name" value="SLR1478 PROTEIN"/>
    <property type="match status" value="1"/>
</dbReference>
<dbReference type="Proteomes" id="UP001501074">
    <property type="component" value="Unassembled WGS sequence"/>
</dbReference>
<feature type="transmembrane region" description="Helical" evidence="1">
    <location>
        <begin position="284"/>
        <end position="303"/>
    </location>
</feature>
<keyword evidence="1" id="KW-0472">Membrane</keyword>